<evidence type="ECO:0000313" key="2">
    <source>
        <dbReference type="EMBL" id="KAG6945839.1"/>
    </source>
</evidence>
<dbReference type="AlphaFoldDB" id="A0A8T1TTG2"/>
<evidence type="ECO:0000256" key="1">
    <source>
        <dbReference type="SAM" id="MobiDB-lite"/>
    </source>
</evidence>
<dbReference type="VEuPathDB" id="FungiDB:PC110_g17587"/>
<reference evidence="2" key="1">
    <citation type="submission" date="2021-01" db="EMBL/GenBank/DDBJ databases">
        <title>Phytophthora aleatoria, a newly-described species from Pinus radiata is distinct from Phytophthora cactorum isolates based on comparative genomics.</title>
        <authorList>
            <person name="Mcdougal R."/>
            <person name="Panda P."/>
            <person name="Williams N."/>
            <person name="Studholme D.J."/>
        </authorList>
    </citation>
    <scope>NUCLEOTIDE SEQUENCE</scope>
    <source>
        <strain evidence="2">NZFS 3830</strain>
    </source>
</reference>
<sequence length="156" mass="17484">MGTYQSTNFPQRGSSYLEVVGHFTSRHSSAELQLREFIDDSASLVSNTPQQAHDQTSHPRSAEQAPRSYRDNAPSHSASISYTAPVSRLSAANYHLQHLRRHDARSMRRQAAESNAPDSSEPRVSRRGTTSCSENSKRAKLATRCQWTAKRIPMRS</sequence>
<proteinExistence type="predicted"/>
<evidence type="ECO:0000313" key="3">
    <source>
        <dbReference type="Proteomes" id="UP000688947"/>
    </source>
</evidence>
<accession>A0A8T1TTG2</accession>
<name>A0A8T1TTG2_9STRA</name>
<feature type="compositionally biased region" description="Polar residues" evidence="1">
    <location>
        <begin position="45"/>
        <end position="54"/>
    </location>
</feature>
<dbReference type="Proteomes" id="UP000688947">
    <property type="component" value="Unassembled WGS sequence"/>
</dbReference>
<feature type="compositionally biased region" description="Polar residues" evidence="1">
    <location>
        <begin position="74"/>
        <end position="84"/>
    </location>
</feature>
<feature type="region of interest" description="Disordered" evidence="1">
    <location>
        <begin position="45"/>
        <end position="156"/>
    </location>
</feature>
<dbReference type="EMBL" id="JAENGZ010001874">
    <property type="protein sequence ID" value="KAG6945839.1"/>
    <property type="molecule type" value="Genomic_DNA"/>
</dbReference>
<protein>
    <submittedName>
        <fullName evidence="2">Uncharacterized protein</fullName>
    </submittedName>
</protein>
<gene>
    <name evidence="2" type="ORF">JG687_00017055</name>
</gene>
<organism evidence="2 3">
    <name type="scientific">Phytophthora cactorum</name>
    <dbReference type="NCBI Taxonomy" id="29920"/>
    <lineage>
        <taxon>Eukaryota</taxon>
        <taxon>Sar</taxon>
        <taxon>Stramenopiles</taxon>
        <taxon>Oomycota</taxon>
        <taxon>Peronosporomycetes</taxon>
        <taxon>Peronosporales</taxon>
        <taxon>Peronosporaceae</taxon>
        <taxon>Phytophthora</taxon>
    </lineage>
</organism>
<comment type="caution">
    <text evidence="2">The sequence shown here is derived from an EMBL/GenBank/DDBJ whole genome shotgun (WGS) entry which is preliminary data.</text>
</comment>